<dbReference type="Pfam" id="PF00076">
    <property type="entry name" value="RRM_1"/>
    <property type="match status" value="1"/>
</dbReference>
<evidence type="ECO:0000259" key="4">
    <source>
        <dbReference type="PROSITE" id="PS50102"/>
    </source>
</evidence>
<feature type="compositionally biased region" description="Low complexity" evidence="3">
    <location>
        <begin position="209"/>
        <end position="231"/>
    </location>
</feature>
<feature type="compositionally biased region" description="Pro residues" evidence="3">
    <location>
        <begin position="80"/>
        <end position="94"/>
    </location>
</feature>
<protein>
    <recommendedName>
        <fullName evidence="4">RRM domain-containing protein</fullName>
    </recommendedName>
</protein>
<sequence>MDQGHLGDADDANLDEIFAYMDQIGGVLEETPKVENSNDGGLSDAMKYMSTDDIIAVNGDMSDLNAQTPDFVPGVGHTRPTPPPPPEVPQPPPQQARSSGGSGSDVTVEAVAQCIGAEIRRIMSDNGGKIDLSFKGRLELFPQLEEAACKRFGDVYWKKHLGMQLRPFVAETLRELEKTGKVVVAPPAAAPRQPPAAPSAAALNTAAPAFTPSANNSSASRSAPSQRPIPAGNDGTQIFVRNLNPSSDERMLNDFFSQFGAVSGVKIMKHFDPPHRSRGMANITFAQPTDAKKALEKSSYYIDDRMVYIEWAKRSR</sequence>
<evidence type="ECO:0000256" key="2">
    <source>
        <dbReference type="PROSITE-ProRule" id="PRU00176"/>
    </source>
</evidence>
<dbReference type="InterPro" id="IPR012677">
    <property type="entry name" value="Nucleotide-bd_a/b_plait_sf"/>
</dbReference>
<dbReference type="SMART" id="SM00360">
    <property type="entry name" value="RRM"/>
    <property type="match status" value="1"/>
</dbReference>
<organism evidence="5">
    <name type="scientific">Octactis speculum</name>
    <dbReference type="NCBI Taxonomy" id="3111310"/>
    <lineage>
        <taxon>Eukaryota</taxon>
        <taxon>Sar</taxon>
        <taxon>Stramenopiles</taxon>
        <taxon>Ochrophyta</taxon>
        <taxon>Dictyochophyceae</taxon>
        <taxon>Dictyochales</taxon>
        <taxon>Dictyochaceae</taxon>
        <taxon>Octactis</taxon>
    </lineage>
</organism>
<dbReference type="InterPro" id="IPR035979">
    <property type="entry name" value="RBD_domain_sf"/>
</dbReference>
<dbReference type="PANTHER" id="PTHR48027">
    <property type="entry name" value="HETEROGENEOUS NUCLEAR RIBONUCLEOPROTEIN 87F-RELATED"/>
    <property type="match status" value="1"/>
</dbReference>
<evidence type="ECO:0000313" key="5">
    <source>
        <dbReference type="EMBL" id="CAD9457509.1"/>
    </source>
</evidence>
<proteinExistence type="predicted"/>
<dbReference type="PROSITE" id="PS50102">
    <property type="entry name" value="RRM"/>
    <property type="match status" value="1"/>
</dbReference>
<dbReference type="GO" id="GO:0003723">
    <property type="term" value="F:RNA binding"/>
    <property type="evidence" value="ECO:0007669"/>
    <property type="project" value="UniProtKB-UniRule"/>
</dbReference>
<feature type="region of interest" description="Disordered" evidence="3">
    <location>
        <begin position="63"/>
        <end position="105"/>
    </location>
</feature>
<accession>A0A7S2DL95</accession>
<name>A0A7S2DL95_9STRA</name>
<evidence type="ECO:0000256" key="3">
    <source>
        <dbReference type="SAM" id="MobiDB-lite"/>
    </source>
</evidence>
<dbReference type="Gene3D" id="3.30.70.330">
    <property type="match status" value="1"/>
</dbReference>
<keyword evidence="1 2" id="KW-0694">RNA-binding</keyword>
<evidence type="ECO:0000256" key="1">
    <source>
        <dbReference type="ARBA" id="ARBA00022884"/>
    </source>
</evidence>
<dbReference type="SUPFAM" id="SSF54928">
    <property type="entry name" value="RNA-binding domain, RBD"/>
    <property type="match status" value="1"/>
</dbReference>
<gene>
    <name evidence="5" type="ORF">DSPE1174_LOCUS23352</name>
</gene>
<dbReference type="EMBL" id="HBGS01045213">
    <property type="protein sequence ID" value="CAD9457509.1"/>
    <property type="molecule type" value="Transcribed_RNA"/>
</dbReference>
<dbReference type="InterPro" id="IPR000504">
    <property type="entry name" value="RRM_dom"/>
</dbReference>
<dbReference type="AlphaFoldDB" id="A0A7S2DL95"/>
<dbReference type="CDD" id="cd00590">
    <property type="entry name" value="RRM_SF"/>
    <property type="match status" value="1"/>
</dbReference>
<feature type="domain" description="RRM" evidence="4">
    <location>
        <begin position="236"/>
        <end position="314"/>
    </location>
</feature>
<reference evidence="5" key="1">
    <citation type="submission" date="2021-01" db="EMBL/GenBank/DDBJ databases">
        <authorList>
            <person name="Corre E."/>
            <person name="Pelletier E."/>
            <person name="Niang G."/>
            <person name="Scheremetjew M."/>
            <person name="Finn R."/>
            <person name="Kale V."/>
            <person name="Holt S."/>
            <person name="Cochrane G."/>
            <person name="Meng A."/>
            <person name="Brown T."/>
            <person name="Cohen L."/>
        </authorList>
    </citation>
    <scope>NUCLEOTIDE SEQUENCE</scope>
    <source>
        <strain evidence="5">CCMP1381</strain>
    </source>
</reference>
<feature type="region of interest" description="Disordered" evidence="3">
    <location>
        <begin position="209"/>
        <end position="236"/>
    </location>
</feature>
<dbReference type="InterPro" id="IPR052462">
    <property type="entry name" value="SLIRP/GR-RBP-like"/>
</dbReference>